<comment type="caution">
    <text evidence="2">The sequence shown here is derived from an EMBL/GenBank/DDBJ whole genome shotgun (WGS) entry which is preliminary data.</text>
</comment>
<protein>
    <recommendedName>
        <fullName evidence="4">RxLR effector protein</fullName>
    </recommendedName>
</protein>
<organism evidence="2 3">
    <name type="scientific">Phytophthora megakarya</name>
    <dbReference type="NCBI Taxonomy" id="4795"/>
    <lineage>
        <taxon>Eukaryota</taxon>
        <taxon>Sar</taxon>
        <taxon>Stramenopiles</taxon>
        <taxon>Oomycota</taxon>
        <taxon>Peronosporomycetes</taxon>
        <taxon>Peronosporales</taxon>
        <taxon>Peronosporaceae</taxon>
        <taxon>Phytophthora</taxon>
    </lineage>
</organism>
<sequence length="166" mass="19057">MRYQQRVIVAVSTFFLLLSETTSSLSGISQGHSPDAISREEYFPHVRTSDGIITKQRISHQDSNGDTILGGGVENIPVDEDRDVLSSTVTKLFGKVKTSINKLLHWKLNKMENMYRQDITPEGLALKCGTTKAQFQEEYRQYYKWRESWKLQRPYALPGKQKITTQ</sequence>
<evidence type="ECO:0000313" key="2">
    <source>
        <dbReference type="EMBL" id="OWZ03176.1"/>
    </source>
</evidence>
<evidence type="ECO:0000256" key="1">
    <source>
        <dbReference type="SAM" id="SignalP"/>
    </source>
</evidence>
<reference evidence="3" key="1">
    <citation type="submission" date="2017-03" db="EMBL/GenBank/DDBJ databases">
        <title>Phytopthora megakarya and P. palmivora, two closely related causual agents of cacao black pod achieved similar genome size and gene model numbers by different mechanisms.</title>
        <authorList>
            <person name="Ali S."/>
            <person name="Shao J."/>
            <person name="Larry D.J."/>
            <person name="Kronmiller B."/>
            <person name="Shen D."/>
            <person name="Strem M.D."/>
            <person name="Melnick R.L."/>
            <person name="Guiltinan M.J."/>
            <person name="Tyler B.M."/>
            <person name="Meinhardt L.W."/>
            <person name="Bailey B.A."/>
        </authorList>
    </citation>
    <scope>NUCLEOTIDE SEQUENCE [LARGE SCALE GENOMIC DNA]</scope>
    <source>
        <strain evidence="3">zdho120</strain>
    </source>
</reference>
<dbReference type="Proteomes" id="UP000198211">
    <property type="component" value="Unassembled WGS sequence"/>
</dbReference>
<keyword evidence="1" id="KW-0732">Signal</keyword>
<name>A0A225VBU8_9STRA</name>
<dbReference type="OrthoDB" id="143809at2759"/>
<keyword evidence="3" id="KW-1185">Reference proteome</keyword>
<accession>A0A225VBU8</accession>
<evidence type="ECO:0000313" key="3">
    <source>
        <dbReference type="Proteomes" id="UP000198211"/>
    </source>
</evidence>
<gene>
    <name evidence="2" type="ORF">PHMEG_00025138</name>
</gene>
<feature type="chain" id="PRO_5012511009" description="RxLR effector protein" evidence="1">
    <location>
        <begin position="25"/>
        <end position="166"/>
    </location>
</feature>
<feature type="signal peptide" evidence="1">
    <location>
        <begin position="1"/>
        <end position="24"/>
    </location>
</feature>
<proteinExistence type="predicted"/>
<evidence type="ECO:0008006" key="4">
    <source>
        <dbReference type="Google" id="ProtNLM"/>
    </source>
</evidence>
<dbReference type="AlphaFoldDB" id="A0A225VBU8"/>
<dbReference type="EMBL" id="NBNE01005683">
    <property type="protein sequence ID" value="OWZ03176.1"/>
    <property type="molecule type" value="Genomic_DNA"/>
</dbReference>